<dbReference type="Pfam" id="PF22694">
    <property type="entry name" value="CtpB_N-like"/>
    <property type="match status" value="1"/>
</dbReference>
<evidence type="ECO:0000256" key="4">
    <source>
        <dbReference type="ARBA" id="ARBA00022825"/>
    </source>
</evidence>
<dbReference type="Gene3D" id="3.90.226.10">
    <property type="entry name" value="2-enoyl-CoA Hydratase, Chain A, domain 1"/>
    <property type="match status" value="1"/>
</dbReference>
<dbReference type="Pfam" id="PF00595">
    <property type="entry name" value="PDZ"/>
    <property type="match status" value="1"/>
</dbReference>
<dbReference type="PROSITE" id="PS50106">
    <property type="entry name" value="PDZ"/>
    <property type="match status" value="1"/>
</dbReference>
<feature type="transmembrane region" description="Helical" evidence="6">
    <location>
        <begin position="7"/>
        <end position="30"/>
    </location>
</feature>
<protein>
    <submittedName>
        <fullName evidence="8">Carboxyl-terminal protease</fullName>
    </submittedName>
</protein>
<keyword evidence="3 5" id="KW-0378">Hydrolase</keyword>
<organism evidence="8 9">
    <name type="scientific">Candidatus Wolfebacteria bacterium GW2011_GWA2_47_9b</name>
    <dbReference type="NCBI Taxonomy" id="1619005"/>
    <lineage>
        <taxon>Bacteria</taxon>
        <taxon>Candidatus Wolfeibacteriota</taxon>
    </lineage>
</organism>
<dbReference type="Proteomes" id="UP000033882">
    <property type="component" value="Unassembled WGS sequence"/>
</dbReference>
<dbReference type="InterPro" id="IPR036034">
    <property type="entry name" value="PDZ_sf"/>
</dbReference>
<dbReference type="GO" id="GO:0008236">
    <property type="term" value="F:serine-type peptidase activity"/>
    <property type="evidence" value="ECO:0007669"/>
    <property type="project" value="UniProtKB-KW"/>
</dbReference>
<evidence type="ECO:0000313" key="9">
    <source>
        <dbReference type="Proteomes" id="UP000033882"/>
    </source>
</evidence>
<dbReference type="InterPro" id="IPR001478">
    <property type="entry name" value="PDZ"/>
</dbReference>
<evidence type="ECO:0000256" key="5">
    <source>
        <dbReference type="RuleBase" id="RU004404"/>
    </source>
</evidence>
<dbReference type="GO" id="GO:0006508">
    <property type="term" value="P:proteolysis"/>
    <property type="evidence" value="ECO:0007669"/>
    <property type="project" value="UniProtKB-KW"/>
</dbReference>
<dbReference type="SUPFAM" id="SSF50156">
    <property type="entry name" value="PDZ domain-like"/>
    <property type="match status" value="1"/>
</dbReference>
<keyword evidence="6" id="KW-0472">Membrane</keyword>
<keyword evidence="6" id="KW-0812">Transmembrane</keyword>
<feature type="domain" description="PDZ" evidence="7">
    <location>
        <begin position="120"/>
        <end position="176"/>
    </location>
</feature>
<keyword evidence="4 5" id="KW-0720">Serine protease</keyword>
<comment type="similarity">
    <text evidence="1 5">Belongs to the peptidase S41A family.</text>
</comment>
<reference evidence="8 9" key="1">
    <citation type="journal article" date="2015" name="Nature">
        <title>rRNA introns, odd ribosomes, and small enigmatic genomes across a large radiation of phyla.</title>
        <authorList>
            <person name="Brown C.T."/>
            <person name="Hug L.A."/>
            <person name="Thomas B.C."/>
            <person name="Sharon I."/>
            <person name="Castelle C.J."/>
            <person name="Singh A."/>
            <person name="Wilkins M.J."/>
            <person name="Williams K.H."/>
            <person name="Banfield J.F."/>
        </authorList>
    </citation>
    <scope>NUCLEOTIDE SEQUENCE [LARGE SCALE GENOMIC DNA]</scope>
</reference>
<evidence type="ECO:0000256" key="6">
    <source>
        <dbReference type="SAM" id="Phobius"/>
    </source>
</evidence>
<evidence type="ECO:0000259" key="7">
    <source>
        <dbReference type="PROSITE" id="PS50106"/>
    </source>
</evidence>
<dbReference type="FunFam" id="2.30.42.10:FF:000063">
    <property type="entry name" value="Peptidase, S41 family"/>
    <property type="match status" value="1"/>
</dbReference>
<evidence type="ECO:0000256" key="1">
    <source>
        <dbReference type="ARBA" id="ARBA00009179"/>
    </source>
</evidence>
<dbReference type="SMART" id="SM00228">
    <property type="entry name" value="PDZ"/>
    <property type="match status" value="1"/>
</dbReference>
<dbReference type="GO" id="GO:0030288">
    <property type="term" value="C:outer membrane-bounded periplasmic space"/>
    <property type="evidence" value="ECO:0007669"/>
    <property type="project" value="TreeGrafter"/>
</dbReference>
<dbReference type="AlphaFoldDB" id="A0A0G1X6U8"/>
<dbReference type="InterPro" id="IPR055210">
    <property type="entry name" value="CtpA/B_N"/>
</dbReference>
<accession>A0A0G1X6U8</accession>
<comment type="caution">
    <text evidence="8">The sequence shown here is derived from an EMBL/GenBank/DDBJ whole genome shotgun (WGS) entry which is preliminary data.</text>
</comment>
<dbReference type="PANTHER" id="PTHR32060:SF30">
    <property type="entry name" value="CARBOXY-TERMINAL PROCESSING PROTEASE CTPA"/>
    <property type="match status" value="1"/>
</dbReference>
<dbReference type="PANTHER" id="PTHR32060">
    <property type="entry name" value="TAIL-SPECIFIC PROTEASE"/>
    <property type="match status" value="1"/>
</dbReference>
<dbReference type="Pfam" id="PF03572">
    <property type="entry name" value="Peptidase_S41"/>
    <property type="match status" value="1"/>
</dbReference>
<keyword evidence="2 5" id="KW-0645">Protease</keyword>
<dbReference type="Gene3D" id="3.30.750.44">
    <property type="match status" value="1"/>
</dbReference>
<dbReference type="SMART" id="SM00245">
    <property type="entry name" value="TSPc"/>
    <property type="match status" value="1"/>
</dbReference>
<dbReference type="InterPro" id="IPR004447">
    <property type="entry name" value="Peptidase_S41A"/>
</dbReference>
<dbReference type="Gene3D" id="2.30.42.10">
    <property type="match status" value="1"/>
</dbReference>
<keyword evidence="6" id="KW-1133">Transmembrane helix</keyword>
<gene>
    <name evidence="8" type="ORF">UY19_C0006G0033</name>
</gene>
<dbReference type="InterPro" id="IPR005151">
    <property type="entry name" value="Tail-specific_protease"/>
</dbReference>
<dbReference type="EMBL" id="LCPB01000006">
    <property type="protein sequence ID" value="KKU90095.1"/>
    <property type="molecule type" value="Genomic_DNA"/>
</dbReference>
<dbReference type="SUPFAM" id="SSF52096">
    <property type="entry name" value="ClpP/crotonase"/>
    <property type="match status" value="1"/>
</dbReference>
<dbReference type="GO" id="GO:0004175">
    <property type="term" value="F:endopeptidase activity"/>
    <property type="evidence" value="ECO:0007669"/>
    <property type="project" value="TreeGrafter"/>
</dbReference>
<dbReference type="CDD" id="cd06782">
    <property type="entry name" value="cpPDZ_CPP-like"/>
    <property type="match status" value="1"/>
</dbReference>
<dbReference type="NCBIfam" id="TIGR00225">
    <property type="entry name" value="prc"/>
    <property type="match status" value="1"/>
</dbReference>
<name>A0A0G1X6U8_9BACT</name>
<dbReference type="InterPro" id="IPR029045">
    <property type="entry name" value="ClpP/crotonase-like_dom_sf"/>
</dbReference>
<evidence type="ECO:0000256" key="2">
    <source>
        <dbReference type="ARBA" id="ARBA00022670"/>
    </source>
</evidence>
<proteinExistence type="inferred from homology"/>
<evidence type="ECO:0000256" key="3">
    <source>
        <dbReference type="ARBA" id="ARBA00022801"/>
    </source>
</evidence>
<dbReference type="GO" id="GO:0007165">
    <property type="term" value="P:signal transduction"/>
    <property type="evidence" value="ECO:0007669"/>
    <property type="project" value="TreeGrafter"/>
</dbReference>
<evidence type="ECO:0000313" key="8">
    <source>
        <dbReference type="EMBL" id="KKU90095.1"/>
    </source>
</evidence>
<sequence length="418" mass="45595">MKILVKRLALAGSIVIGIALIGGGSFYYGYRAGVEEPSVTLVKGVVNLEEGNEEKVDFSLFWDVWKVLQEKYVNAEQVTDQEMVYGAISGMLAATGDPYSVFMPPKEADDFTQEISGEFGGIGAEIGIRNEQLVVVAPLKNTPADRAGLKPGDAIIKIDNSSTEGLSTENAVKKIRGLKGTKVTLSIFREGWPDTKDIEITRDVIQIPTLDWKMLNDAGKEDTNGKILYIQLYNFYEKAPLLFYQALVEAVEKDPQGVILDLRNNPGGYLDASVNIAGWFMERGSVVVTEKFRSEDNGHTEFKAQGMPIFKDVPTVVLINEGSASASEILAGALKDNNGTKLVGKKSFGKGSVQELIPLKANALVKITIAHWLTPNGTIIDKNGITPDVEVSLTEEDLKNERDPQLTKAVETLNAELK</sequence>
<dbReference type="CDD" id="cd07560">
    <property type="entry name" value="Peptidase_S41_CPP"/>
    <property type="match status" value="1"/>
</dbReference>